<name>A0ABY7GYQ6_9BACT</name>
<dbReference type="Pfam" id="PF14273">
    <property type="entry name" value="DUF4360"/>
    <property type="match status" value="1"/>
</dbReference>
<sequence length="208" mass="22069">MLILSTFIKHQAMLLGLLASMAAPPSELEAGPEGARAPAGFSVEGVTNGGSGCRTSADVTVDEAKFRVAFHDMALENPTSGSLVQYVSCYVKFSLRIPVGWQVAPARVAIRGAAELDHGITARQTARYFFAGASATTTQRIDFAGPYEDGFLEEKAVPSGSAGWSPCGGSAIFAMNANLQLNAKNNPEGDAAVKTIAQRVTKWRWRKC</sequence>
<dbReference type="RefSeq" id="WP_269034451.1">
    <property type="nucleotide sequence ID" value="NZ_CP114040.1"/>
</dbReference>
<feature type="chain" id="PRO_5045426285" evidence="1">
    <location>
        <begin position="23"/>
        <end position="208"/>
    </location>
</feature>
<evidence type="ECO:0000256" key="1">
    <source>
        <dbReference type="SAM" id="SignalP"/>
    </source>
</evidence>
<protein>
    <submittedName>
        <fullName evidence="2">DUF4360 domain-containing protein</fullName>
    </submittedName>
</protein>
<keyword evidence="1" id="KW-0732">Signal</keyword>
<dbReference type="PANTHER" id="PTHR38847">
    <property type="match status" value="1"/>
</dbReference>
<evidence type="ECO:0000313" key="2">
    <source>
        <dbReference type="EMBL" id="WAS92101.1"/>
    </source>
</evidence>
<reference evidence="2" key="1">
    <citation type="submission" date="2022-11" db="EMBL/GenBank/DDBJ databases">
        <title>Minimal conservation of predation-associated metabolite biosynthetic gene clusters underscores biosynthetic potential of Myxococcota including descriptions for ten novel species: Archangium lansinium sp. nov., Myxococcus landrumus sp. nov., Nannocystis bai.</title>
        <authorList>
            <person name="Ahearne A."/>
            <person name="Stevens C."/>
            <person name="Dowd S."/>
        </authorList>
    </citation>
    <scope>NUCLEOTIDE SEQUENCE</scope>
    <source>
        <strain evidence="2">Fl3</strain>
    </source>
</reference>
<feature type="signal peptide" evidence="1">
    <location>
        <begin position="1"/>
        <end position="22"/>
    </location>
</feature>
<dbReference type="PANTHER" id="PTHR38847:SF1">
    <property type="entry name" value="PSEUDOURIDINE SYNTHASE RSUA_RLUA-LIKE DOMAIN-CONTAINING PROTEIN"/>
    <property type="match status" value="1"/>
</dbReference>
<dbReference type="Proteomes" id="UP001164459">
    <property type="component" value="Chromosome"/>
</dbReference>
<evidence type="ECO:0000313" key="3">
    <source>
        <dbReference type="Proteomes" id="UP001164459"/>
    </source>
</evidence>
<keyword evidence="3" id="KW-1185">Reference proteome</keyword>
<dbReference type="InterPro" id="IPR025649">
    <property type="entry name" value="DUF4360"/>
</dbReference>
<dbReference type="EMBL" id="CP114040">
    <property type="protein sequence ID" value="WAS92101.1"/>
    <property type="molecule type" value="Genomic_DNA"/>
</dbReference>
<organism evidence="2 3">
    <name type="scientific">Nannocystis punicea</name>
    <dbReference type="NCBI Taxonomy" id="2995304"/>
    <lineage>
        <taxon>Bacteria</taxon>
        <taxon>Pseudomonadati</taxon>
        <taxon>Myxococcota</taxon>
        <taxon>Polyangia</taxon>
        <taxon>Nannocystales</taxon>
        <taxon>Nannocystaceae</taxon>
        <taxon>Nannocystis</taxon>
    </lineage>
</organism>
<gene>
    <name evidence="2" type="ORF">O0S08_38455</name>
</gene>
<accession>A0ABY7GYQ6</accession>
<proteinExistence type="predicted"/>